<dbReference type="InterPro" id="IPR003593">
    <property type="entry name" value="AAA+_ATPase"/>
</dbReference>
<evidence type="ECO:0000256" key="4">
    <source>
        <dbReference type="ARBA" id="ARBA00022475"/>
    </source>
</evidence>
<evidence type="ECO:0000313" key="12">
    <source>
        <dbReference type="EMBL" id="SDJ75789.1"/>
    </source>
</evidence>
<dbReference type="PROSITE" id="PS00211">
    <property type="entry name" value="ABC_TRANSPORTER_1"/>
    <property type="match status" value="1"/>
</dbReference>
<keyword evidence="8 12" id="KW-0067">ATP-binding</keyword>
<protein>
    <submittedName>
        <fullName evidence="12">Monosaccharide ABC transporter ATP-binding protein, CUT2 family</fullName>
    </submittedName>
</protein>
<comment type="similarity">
    <text evidence="2">Belongs to the ABC transporter superfamily.</text>
</comment>
<dbReference type="Gene3D" id="3.40.50.300">
    <property type="entry name" value="P-loop containing nucleotide triphosphate hydrolases"/>
    <property type="match status" value="2"/>
</dbReference>
<dbReference type="InterPro" id="IPR050107">
    <property type="entry name" value="ABC_carbohydrate_import_ATPase"/>
</dbReference>
<sequence length="499" mass="53435">MTATASALRMRGISKIFPGVKALSNVNFTVEYGRIHAVVGENGAGKSTLMKILSGSYAPTTGTTEIAGVEVQMRRPADAQKLGIRMVHQELNLVPDLTVAENIYLGRMPRRRFLVDRQAMLRKAAAVLKELEAAIDPKARLGDLPISQQQLVEIAKSYSADPRIIVLDEPTSSLSEHETAALFSILRKMKSQGIAIIYISHRLKEVLDIADDVTILRDGSMIDTRPAAGITAAEMIRLMVGREVANVFPKTPSKIGPVAFKVTGLSDGEKFHDVGFDVRSGEILGLTGLVGAGRTEVAQAIFGLAPLAAGRIEINGKAVTIGSPAAAVKAGVAYVPEDRKGDGIVPSMNVRENISLPVLRRLSRLGRIGMSRDRGLAAKYTRDFSIAPPDPERRINLLSGGNQQKAIISRWLAAGPKVLILDEPTRGVDVGAKAEIHRIIGELVAGGMAVVMISSELPEVMGVCDRVVVMRDGRASSPIARGDLTEERIMALATGEEPA</sequence>
<gene>
    <name evidence="12" type="ORF">SAMN05428983_2676</name>
</gene>
<feature type="domain" description="ABC transporter" evidence="11">
    <location>
        <begin position="8"/>
        <end position="243"/>
    </location>
</feature>
<evidence type="ECO:0000256" key="2">
    <source>
        <dbReference type="ARBA" id="ARBA00005417"/>
    </source>
</evidence>
<keyword evidence="9" id="KW-1278">Translocase</keyword>
<dbReference type="Proteomes" id="UP000198917">
    <property type="component" value="Unassembled WGS sequence"/>
</dbReference>
<dbReference type="SMART" id="SM00382">
    <property type="entry name" value="AAA"/>
    <property type="match status" value="2"/>
</dbReference>
<keyword evidence="5" id="KW-0762">Sugar transport</keyword>
<evidence type="ECO:0000256" key="6">
    <source>
        <dbReference type="ARBA" id="ARBA00022737"/>
    </source>
</evidence>
<dbReference type="InterPro" id="IPR027417">
    <property type="entry name" value="P-loop_NTPase"/>
</dbReference>
<feature type="domain" description="ABC transporter" evidence="11">
    <location>
        <begin position="253"/>
        <end position="497"/>
    </location>
</feature>
<keyword evidence="3" id="KW-0813">Transport</keyword>
<keyword evidence="10" id="KW-0472">Membrane</keyword>
<dbReference type="InterPro" id="IPR017871">
    <property type="entry name" value="ABC_transporter-like_CS"/>
</dbReference>
<evidence type="ECO:0000256" key="8">
    <source>
        <dbReference type="ARBA" id="ARBA00022840"/>
    </source>
</evidence>
<dbReference type="GO" id="GO:0005524">
    <property type="term" value="F:ATP binding"/>
    <property type="evidence" value="ECO:0007669"/>
    <property type="project" value="UniProtKB-KW"/>
</dbReference>
<dbReference type="EMBL" id="FNEW01000002">
    <property type="protein sequence ID" value="SDJ75789.1"/>
    <property type="molecule type" value="Genomic_DNA"/>
</dbReference>
<accession>A0A7Z7BP97</accession>
<dbReference type="InterPro" id="IPR003439">
    <property type="entry name" value="ABC_transporter-like_ATP-bd"/>
</dbReference>
<dbReference type="RefSeq" id="WP_080813547.1">
    <property type="nucleotide sequence ID" value="NZ_CP116684.1"/>
</dbReference>
<evidence type="ECO:0000256" key="7">
    <source>
        <dbReference type="ARBA" id="ARBA00022741"/>
    </source>
</evidence>
<keyword evidence="6" id="KW-0677">Repeat</keyword>
<dbReference type="CDD" id="cd03215">
    <property type="entry name" value="ABC_Carb_Monos_II"/>
    <property type="match status" value="1"/>
</dbReference>
<comment type="caution">
    <text evidence="12">The sequence shown here is derived from an EMBL/GenBank/DDBJ whole genome shotgun (WGS) entry which is preliminary data.</text>
</comment>
<evidence type="ECO:0000256" key="5">
    <source>
        <dbReference type="ARBA" id="ARBA00022597"/>
    </source>
</evidence>
<evidence type="ECO:0000256" key="10">
    <source>
        <dbReference type="ARBA" id="ARBA00023136"/>
    </source>
</evidence>
<dbReference type="GO" id="GO:0016887">
    <property type="term" value="F:ATP hydrolysis activity"/>
    <property type="evidence" value="ECO:0007669"/>
    <property type="project" value="InterPro"/>
</dbReference>
<proteinExistence type="inferred from homology"/>
<dbReference type="PANTHER" id="PTHR43790">
    <property type="entry name" value="CARBOHYDRATE TRANSPORT ATP-BINDING PROTEIN MG119-RELATED"/>
    <property type="match status" value="1"/>
</dbReference>
<keyword evidence="7" id="KW-0547">Nucleotide-binding</keyword>
<dbReference type="Pfam" id="PF00005">
    <property type="entry name" value="ABC_tran"/>
    <property type="match status" value="2"/>
</dbReference>
<dbReference type="GO" id="GO:0005886">
    <property type="term" value="C:plasma membrane"/>
    <property type="evidence" value="ECO:0007669"/>
    <property type="project" value="UniProtKB-SubCell"/>
</dbReference>
<evidence type="ECO:0000313" key="13">
    <source>
        <dbReference type="Proteomes" id="UP000198917"/>
    </source>
</evidence>
<dbReference type="PANTHER" id="PTHR43790:SF3">
    <property type="entry name" value="D-ALLOSE IMPORT ATP-BINDING PROTEIN ALSA-RELATED"/>
    <property type="match status" value="1"/>
</dbReference>
<evidence type="ECO:0000259" key="11">
    <source>
        <dbReference type="PROSITE" id="PS50893"/>
    </source>
</evidence>
<dbReference type="FunFam" id="3.40.50.300:FF:000127">
    <property type="entry name" value="Ribose import ATP-binding protein RbsA"/>
    <property type="match status" value="1"/>
</dbReference>
<dbReference type="PROSITE" id="PS50893">
    <property type="entry name" value="ABC_TRANSPORTER_2"/>
    <property type="match status" value="2"/>
</dbReference>
<reference evidence="12 13" key="1">
    <citation type="submission" date="2016-10" db="EMBL/GenBank/DDBJ databases">
        <authorList>
            <person name="Varghese N."/>
            <person name="Submissions S."/>
        </authorList>
    </citation>
    <scope>NUCLEOTIDE SEQUENCE [LARGE SCALE GENOMIC DNA]</scope>
    <source>
        <strain evidence="12 13">PDC82</strain>
    </source>
</reference>
<keyword evidence="4" id="KW-1003">Cell membrane</keyword>
<comment type="subcellular location">
    <subcellularLocation>
        <location evidence="1">Cell membrane</location>
        <topology evidence="1">Peripheral membrane protein</topology>
    </subcellularLocation>
</comment>
<dbReference type="CDD" id="cd03216">
    <property type="entry name" value="ABC_Carb_Monos_I"/>
    <property type="match status" value="1"/>
</dbReference>
<dbReference type="AlphaFoldDB" id="A0A7Z7BP97"/>
<organism evidence="12 13">
    <name type="scientific">Agrobacterium fabrum</name>
    <dbReference type="NCBI Taxonomy" id="1176649"/>
    <lineage>
        <taxon>Bacteria</taxon>
        <taxon>Pseudomonadati</taxon>
        <taxon>Pseudomonadota</taxon>
        <taxon>Alphaproteobacteria</taxon>
        <taxon>Hyphomicrobiales</taxon>
        <taxon>Rhizobiaceae</taxon>
        <taxon>Rhizobium/Agrobacterium group</taxon>
        <taxon>Agrobacterium</taxon>
        <taxon>Agrobacterium tumefaciens complex</taxon>
    </lineage>
</organism>
<evidence type="ECO:0000256" key="9">
    <source>
        <dbReference type="ARBA" id="ARBA00022967"/>
    </source>
</evidence>
<evidence type="ECO:0000256" key="3">
    <source>
        <dbReference type="ARBA" id="ARBA00022448"/>
    </source>
</evidence>
<name>A0A7Z7BP97_9HYPH</name>
<dbReference type="SUPFAM" id="SSF52540">
    <property type="entry name" value="P-loop containing nucleoside triphosphate hydrolases"/>
    <property type="match status" value="2"/>
</dbReference>
<evidence type="ECO:0000256" key="1">
    <source>
        <dbReference type="ARBA" id="ARBA00004202"/>
    </source>
</evidence>